<keyword evidence="9 11" id="KW-0472">Membrane</keyword>
<proteinExistence type="inferred from homology"/>
<feature type="region of interest" description="Disordered" evidence="10">
    <location>
        <begin position="187"/>
        <end position="217"/>
    </location>
</feature>
<gene>
    <name evidence="12" type="ORF">UTRI_06357</name>
</gene>
<sequence length="375" mass="40906">MSQPQTITSLANVPMSITARQQFQQYLSRASTLTSGSSSTARPAPSDLDALLRRSAHLTSRVDELHAQLCSGNTASSDRTDDPQLFWSTLTLLTNLRDLSAQLRSISSDRKANDALTRTEQNVGIVESLLRLLSISNSNSADAAGHMFTAPIRSNSTVTTSLTHATPAVPERKSYDYWKRQTLSALDSNNHSTSSLPNDEEEEAAISDTESVLTDPEIHLAAPTIPLAGLKRINNFNEDEEDLSEYGRAPPSSKSPIESNSHTETAPISSTAPTASDTILQSDRATHEALSSELLRMASILKSNSLAFADSLERDRLLLEKAGTDLGQNLDLMTRTRGRLGVYSKKARSMGWFTLSAIAIVIVSWMLMFLLIRLT</sequence>
<dbReference type="GO" id="GO:0005484">
    <property type="term" value="F:SNAP receptor activity"/>
    <property type="evidence" value="ECO:0007669"/>
    <property type="project" value="TreeGrafter"/>
</dbReference>
<dbReference type="GO" id="GO:0006890">
    <property type="term" value="P:retrograde vesicle-mediated transport, Golgi to endoplasmic reticulum"/>
    <property type="evidence" value="ECO:0007669"/>
    <property type="project" value="TreeGrafter"/>
</dbReference>
<keyword evidence="13" id="KW-1185">Reference proteome</keyword>
<dbReference type="OrthoDB" id="4506189at2759"/>
<evidence type="ECO:0000256" key="7">
    <source>
        <dbReference type="ARBA" id="ARBA00022927"/>
    </source>
</evidence>
<dbReference type="GO" id="GO:0031201">
    <property type="term" value="C:SNARE complex"/>
    <property type="evidence" value="ECO:0007669"/>
    <property type="project" value="TreeGrafter"/>
</dbReference>
<dbReference type="Proteomes" id="UP000324022">
    <property type="component" value="Unassembled WGS sequence"/>
</dbReference>
<evidence type="ECO:0000256" key="3">
    <source>
        <dbReference type="ARBA" id="ARBA00022448"/>
    </source>
</evidence>
<keyword evidence="6" id="KW-0931">ER-Golgi transport</keyword>
<accession>A0A5C3EL17</accession>
<keyword evidence="3" id="KW-0813">Transport</keyword>
<evidence type="ECO:0000256" key="5">
    <source>
        <dbReference type="ARBA" id="ARBA00022824"/>
    </source>
</evidence>
<dbReference type="PANTHER" id="PTHR13050">
    <property type="entry name" value="USE1-LIKE PROTEIN"/>
    <property type="match status" value="1"/>
</dbReference>
<dbReference type="AlphaFoldDB" id="A0A5C3EL17"/>
<evidence type="ECO:0000313" key="13">
    <source>
        <dbReference type="Proteomes" id="UP000324022"/>
    </source>
</evidence>
<feature type="region of interest" description="Disordered" evidence="10">
    <location>
        <begin position="241"/>
        <end position="276"/>
    </location>
</feature>
<evidence type="ECO:0000256" key="9">
    <source>
        <dbReference type="ARBA" id="ARBA00023136"/>
    </source>
</evidence>
<keyword evidence="5" id="KW-0256">Endoplasmic reticulum</keyword>
<evidence type="ECO:0000256" key="4">
    <source>
        <dbReference type="ARBA" id="ARBA00022692"/>
    </source>
</evidence>
<evidence type="ECO:0000256" key="1">
    <source>
        <dbReference type="ARBA" id="ARBA00004163"/>
    </source>
</evidence>
<protein>
    <submittedName>
        <fullName evidence="12">Uncharacterized protein</fullName>
    </submittedName>
</protein>
<evidence type="ECO:0000256" key="6">
    <source>
        <dbReference type="ARBA" id="ARBA00022892"/>
    </source>
</evidence>
<name>A0A5C3EL17_9BASI</name>
<evidence type="ECO:0000256" key="8">
    <source>
        <dbReference type="ARBA" id="ARBA00022989"/>
    </source>
</evidence>
<keyword evidence="8 11" id="KW-1133">Transmembrane helix</keyword>
<evidence type="ECO:0000256" key="11">
    <source>
        <dbReference type="SAM" id="Phobius"/>
    </source>
</evidence>
<dbReference type="InterPro" id="IPR019150">
    <property type="entry name" value="Vesicle_transport_protein_Use1"/>
</dbReference>
<evidence type="ECO:0000256" key="10">
    <source>
        <dbReference type="SAM" id="MobiDB-lite"/>
    </source>
</evidence>
<comment type="subcellular location">
    <subcellularLocation>
        <location evidence="1">Endoplasmic reticulum membrane</location>
        <topology evidence="1">Single-pass type IV membrane protein</topology>
    </subcellularLocation>
</comment>
<dbReference type="EMBL" id="OOIN01000033">
    <property type="protein sequence ID" value="SPO30427.1"/>
    <property type="molecule type" value="Genomic_DNA"/>
</dbReference>
<reference evidence="12 13" key="1">
    <citation type="submission" date="2018-03" db="EMBL/GenBank/DDBJ databases">
        <authorList>
            <person name="Guldener U."/>
        </authorList>
    </citation>
    <scope>NUCLEOTIDE SEQUENCE [LARGE SCALE GENOMIC DNA]</scope>
    <source>
        <strain evidence="12 13">NBRC100155</strain>
    </source>
</reference>
<organism evidence="12 13">
    <name type="scientific">Ustilago trichophora</name>
    <dbReference type="NCBI Taxonomy" id="86804"/>
    <lineage>
        <taxon>Eukaryota</taxon>
        <taxon>Fungi</taxon>
        <taxon>Dikarya</taxon>
        <taxon>Basidiomycota</taxon>
        <taxon>Ustilaginomycotina</taxon>
        <taxon>Ustilaginomycetes</taxon>
        <taxon>Ustilaginales</taxon>
        <taxon>Ustilaginaceae</taxon>
        <taxon>Ustilago</taxon>
    </lineage>
</organism>
<keyword evidence="7" id="KW-0653">Protein transport</keyword>
<feature type="compositionally biased region" description="Polar residues" evidence="10">
    <location>
        <begin position="252"/>
        <end position="276"/>
    </location>
</feature>
<feature type="compositionally biased region" description="Polar residues" evidence="10">
    <location>
        <begin position="187"/>
        <end position="197"/>
    </location>
</feature>
<comment type="similarity">
    <text evidence="2">Belongs to the USE1 family.</text>
</comment>
<feature type="transmembrane region" description="Helical" evidence="11">
    <location>
        <begin position="350"/>
        <end position="372"/>
    </location>
</feature>
<keyword evidence="4 11" id="KW-0812">Transmembrane</keyword>
<evidence type="ECO:0000256" key="2">
    <source>
        <dbReference type="ARBA" id="ARBA00007891"/>
    </source>
</evidence>
<dbReference type="CDD" id="cd15860">
    <property type="entry name" value="SNARE_USE1"/>
    <property type="match status" value="1"/>
</dbReference>
<dbReference type="GO" id="GO:0005789">
    <property type="term" value="C:endoplasmic reticulum membrane"/>
    <property type="evidence" value="ECO:0007669"/>
    <property type="project" value="UniProtKB-SubCell"/>
</dbReference>
<dbReference type="PANTHER" id="PTHR13050:SF7">
    <property type="entry name" value="VESICLE TRANSPORT PROTEIN USE1"/>
    <property type="match status" value="1"/>
</dbReference>
<dbReference type="GO" id="GO:0015031">
    <property type="term" value="P:protein transport"/>
    <property type="evidence" value="ECO:0007669"/>
    <property type="project" value="UniProtKB-KW"/>
</dbReference>
<evidence type="ECO:0000313" key="12">
    <source>
        <dbReference type="EMBL" id="SPO30427.1"/>
    </source>
</evidence>
<dbReference type="Pfam" id="PF09753">
    <property type="entry name" value="Use1"/>
    <property type="match status" value="1"/>
</dbReference>